<gene>
    <name evidence="3" type="ORF">EKO04_007294</name>
</gene>
<feature type="region of interest" description="Disordered" evidence="2">
    <location>
        <begin position="1"/>
        <end position="93"/>
    </location>
</feature>
<feature type="compositionally biased region" description="Polar residues" evidence="2">
    <location>
        <begin position="33"/>
        <end position="46"/>
    </location>
</feature>
<keyword evidence="1" id="KW-0175">Coiled coil</keyword>
<feature type="compositionally biased region" description="Basic and acidic residues" evidence="2">
    <location>
        <begin position="7"/>
        <end position="23"/>
    </location>
</feature>
<accession>A0A8H7MGU4</accession>
<sequence>MQQNRSIQDEETRKRQPGEKDDGVEASVETGATRPTTRQSDATELESSIYGASETAAIASKISKRLELDTDDEEDQQKIQRPLKRGRAANRPGSLIHQPVESVQGEEPSAQVKNILATLAEQQKTELAEKWALDKEVADQKIPVLEAQLANKEREVEEAKMQVEEWKKKYQKLKDKMQRLLGDDRVAAELLQECVEKRNFTLEDSEAQTGEP</sequence>
<evidence type="ECO:0000313" key="4">
    <source>
        <dbReference type="Proteomes" id="UP000651452"/>
    </source>
</evidence>
<keyword evidence="4" id="KW-1185">Reference proteome</keyword>
<feature type="coiled-coil region" evidence="1">
    <location>
        <begin position="135"/>
        <end position="183"/>
    </location>
</feature>
<organism evidence="3 4">
    <name type="scientific">Ascochyta lentis</name>
    <dbReference type="NCBI Taxonomy" id="205686"/>
    <lineage>
        <taxon>Eukaryota</taxon>
        <taxon>Fungi</taxon>
        <taxon>Dikarya</taxon>
        <taxon>Ascomycota</taxon>
        <taxon>Pezizomycotina</taxon>
        <taxon>Dothideomycetes</taxon>
        <taxon>Pleosporomycetidae</taxon>
        <taxon>Pleosporales</taxon>
        <taxon>Pleosporineae</taxon>
        <taxon>Didymellaceae</taxon>
        <taxon>Ascochyta</taxon>
    </lineage>
</organism>
<proteinExistence type="predicted"/>
<comment type="caution">
    <text evidence="3">The sequence shown here is derived from an EMBL/GenBank/DDBJ whole genome shotgun (WGS) entry which is preliminary data.</text>
</comment>
<protein>
    <submittedName>
        <fullName evidence="3">Uncharacterized protein</fullName>
    </submittedName>
</protein>
<dbReference type="AlphaFoldDB" id="A0A8H7MGU4"/>
<reference evidence="3" key="2">
    <citation type="submission" date="2020-09" db="EMBL/GenBank/DDBJ databases">
        <title>Reference genome assembly for Australian Ascochyta lentis isolate Al4.</title>
        <authorList>
            <person name="Lee R.C."/>
            <person name="Farfan-Caceres L.M."/>
            <person name="Debler J.W."/>
            <person name="Williams A.H."/>
            <person name="Henares B.M."/>
        </authorList>
    </citation>
    <scope>NUCLEOTIDE SEQUENCE</scope>
    <source>
        <strain evidence="3">Al4</strain>
    </source>
</reference>
<evidence type="ECO:0000256" key="2">
    <source>
        <dbReference type="SAM" id="MobiDB-lite"/>
    </source>
</evidence>
<dbReference type="EMBL" id="RZGK01000013">
    <property type="protein sequence ID" value="KAF9694493.1"/>
    <property type="molecule type" value="Genomic_DNA"/>
</dbReference>
<reference evidence="3" key="1">
    <citation type="submission" date="2018-12" db="EMBL/GenBank/DDBJ databases">
        <authorList>
            <person name="Syme R.A."/>
            <person name="Farfan-Caceres L."/>
            <person name="Lichtenzveig J."/>
        </authorList>
    </citation>
    <scope>NUCLEOTIDE SEQUENCE</scope>
    <source>
        <strain evidence="3">Al4</strain>
    </source>
</reference>
<dbReference type="Proteomes" id="UP000651452">
    <property type="component" value="Unassembled WGS sequence"/>
</dbReference>
<evidence type="ECO:0000313" key="3">
    <source>
        <dbReference type="EMBL" id="KAF9694493.1"/>
    </source>
</evidence>
<evidence type="ECO:0000256" key="1">
    <source>
        <dbReference type="SAM" id="Coils"/>
    </source>
</evidence>
<name>A0A8H7MGU4_9PLEO</name>